<evidence type="ECO:0000313" key="1">
    <source>
        <dbReference type="EMBL" id="PRX90850.1"/>
    </source>
</evidence>
<keyword evidence="2" id="KW-1185">Reference proteome</keyword>
<reference evidence="1 2" key="1">
    <citation type="submission" date="2018-03" db="EMBL/GenBank/DDBJ databases">
        <title>Genomic Encyclopedia of Archaeal and Bacterial Type Strains, Phase II (KMG-II): from individual species to whole genera.</title>
        <authorList>
            <person name="Goeker M."/>
        </authorList>
    </citation>
    <scope>NUCLEOTIDE SEQUENCE [LARGE SCALE GENOMIC DNA]</scope>
    <source>
        <strain evidence="1 2">DSM 45601</strain>
    </source>
</reference>
<gene>
    <name evidence="1" type="ORF">CLV72_11646</name>
</gene>
<dbReference type="RefSeq" id="WP_106253795.1">
    <property type="nucleotide sequence ID" value="NZ_PVZC01000016.1"/>
</dbReference>
<accession>A0A2T0PPM2</accession>
<organism evidence="1 2">
    <name type="scientific">Allonocardiopsis opalescens</name>
    <dbReference type="NCBI Taxonomy" id="1144618"/>
    <lineage>
        <taxon>Bacteria</taxon>
        <taxon>Bacillati</taxon>
        <taxon>Actinomycetota</taxon>
        <taxon>Actinomycetes</taxon>
        <taxon>Streptosporangiales</taxon>
        <taxon>Allonocardiopsis</taxon>
    </lineage>
</organism>
<name>A0A2T0PPM2_9ACTN</name>
<evidence type="ECO:0000313" key="2">
    <source>
        <dbReference type="Proteomes" id="UP000237846"/>
    </source>
</evidence>
<dbReference type="Proteomes" id="UP000237846">
    <property type="component" value="Unassembled WGS sequence"/>
</dbReference>
<dbReference type="EMBL" id="PVZC01000016">
    <property type="protein sequence ID" value="PRX90850.1"/>
    <property type="molecule type" value="Genomic_DNA"/>
</dbReference>
<sequence length="111" mass="11219">MTAVPWTELADLVGGERVLVADLGRVDGVPVQAIHGPPFPTSAPTRCVVYSRTDAARTPVGSCVLAAVADPDARAEDIRGAAAVVLGVLAAAGYRAAGYAPAPQLEEAAPD</sequence>
<dbReference type="AlphaFoldDB" id="A0A2T0PPM2"/>
<comment type="caution">
    <text evidence="1">The sequence shown here is derived from an EMBL/GenBank/DDBJ whole genome shotgun (WGS) entry which is preliminary data.</text>
</comment>
<protein>
    <submittedName>
        <fullName evidence="1">Uncharacterized protein</fullName>
    </submittedName>
</protein>
<proteinExistence type="predicted"/>